<comment type="caution">
    <text evidence="8">The sequence shown here is derived from an EMBL/GenBank/DDBJ whole genome shotgun (WGS) entry which is preliminary data.</text>
</comment>
<dbReference type="OrthoDB" id="9815414at2"/>
<feature type="domain" description="Fibronectin type-III" evidence="7">
    <location>
        <begin position="818"/>
        <end position="910"/>
    </location>
</feature>
<feature type="signal peptide" evidence="6">
    <location>
        <begin position="1"/>
        <end position="29"/>
    </location>
</feature>
<feature type="domain" description="Fibronectin type-III" evidence="7">
    <location>
        <begin position="633"/>
        <end position="721"/>
    </location>
</feature>
<protein>
    <recommendedName>
        <fullName evidence="7">Fibronectin type-III domain-containing protein</fullName>
    </recommendedName>
</protein>
<reference evidence="8 9" key="1">
    <citation type="submission" date="2019-07" db="EMBL/GenBank/DDBJ databases">
        <title>Draft genome for Aliikangiella sp. M105.</title>
        <authorList>
            <person name="Wang G."/>
        </authorList>
    </citation>
    <scope>NUCLEOTIDE SEQUENCE [LARGE SCALE GENOMIC DNA]</scope>
    <source>
        <strain evidence="8 9">M105</strain>
    </source>
</reference>
<evidence type="ECO:0000256" key="6">
    <source>
        <dbReference type="SAM" id="SignalP"/>
    </source>
</evidence>
<feature type="domain" description="Fibronectin type-III" evidence="7">
    <location>
        <begin position="725"/>
        <end position="817"/>
    </location>
</feature>
<name>A0A545UC16_9GAMM</name>
<feature type="compositionally biased region" description="Polar residues" evidence="5">
    <location>
        <begin position="2982"/>
        <end position="3000"/>
    </location>
</feature>
<keyword evidence="6" id="KW-0732">Signal</keyword>
<dbReference type="Pfam" id="PF03534">
    <property type="entry name" value="SpvB"/>
    <property type="match status" value="1"/>
</dbReference>
<dbReference type="PANTHER" id="PTHR13817">
    <property type="entry name" value="TITIN"/>
    <property type="match status" value="1"/>
</dbReference>
<dbReference type="InterPro" id="IPR003284">
    <property type="entry name" value="Sal_SpvB"/>
</dbReference>
<evidence type="ECO:0000313" key="9">
    <source>
        <dbReference type="Proteomes" id="UP000315439"/>
    </source>
</evidence>
<dbReference type="SUPFAM" id="SSF69318">
    <property type="entry name" value="Integrin alpha N-terminal domain"/>
    <property type="match status" value="1"/>
</dbReference>
<evidence type="ECO:0000256" key="4">
    <source>
        <dbReference type="ARBA" id="ARBA00023026"/>
    </source>
</evidence>
<dbReference type="InterPro" id="IPR028994">
    <property type="entry name" value="Integrin_alpha_N"/>
</dbReference>
<keyword evidence="3" id="KW-0677">Repeat</keyword>
<organism evidence="8 9">
    <name type="scientific">Aliikangiella coralliicola</name>
    <dbReference type="NCBI Taxonomy" id="2592383"/>
    <lineage>
        <taxon>Bacteria</taxon>
        <taxon>Pseudomonadati</taxon>
        <taxon>Pseudomonadota</taxon>
        <taxon>Gammaproteobacteria</taxon>
        <taxon>Oceanospirillales</taxon>
        <taxon>Pleioneaceae</taxon>
        <taxon>Aliikangiella</taxon>
    </lineage>
</organism>
<keyword evidence="9" id="KW-1185">Reference proteome</keyword>
<feature type="chain" id="PRO_5021951611" description="Fibronectin type-III domain-containing protein" evidence="6">
    <location>
        <begin position="30"/>
        <end position="3239"/>
    </location>
</feature>
<dbReference type="GO" id="GO:0005576">
    <property type="term" value="C:extracellular region"/>
    <property type="evidence" value="ECO:0007669"/>
    <property type="project" value="UniProtKB-SubCell"/>
</dbReference>
<dbReference type="InterPro" id="IPR022385">
    <property type="entry name" value="Rhs_assc_core"/>
</dbReference>
<feature type="domain" description="Fibronectin type-III" evidence="7">
    <location>
        <begin position="447"/>
        <end position="540"/>
    </location>
</feature>
<evidence type="ECO:0000256" key="5">
    <source>
        <dbReference type="SAM" id="MobiDB-lite"/>
    </source>
</evidence>
<dbReference type="InterPro" id="IPR013783">
    <property type="entry name" value="Ig-like_fold"/>
</dbReference>
<feature type="domain" description="Fibronectin type-III" evidence="7">
    <location>
        <begin position="354"/>
        <end position="446"/>
    </location>
</feature>
<dbReference type="InterPro" id="IPR050964">
    <property type="entry name" value="Striated_Muscle_Regulatory"/>
</dbReference>
<evidence type="ECO:0000313" key="8">
    <source>
        <dbReference type="EMBL" id="TQV87009.1"/>
    </source>
</evidence>
<dbReference type="NCBIfam" id="TIGR03696">
    <property type="entry name" value="Rhs_assc_core"/>
    <property type="match status" value="1"/>
</dbReference>
<keyword evidence="4" id="KW-0843">Virulence</keyword>
<feature type="domain" description="Fibronectin type-III" evidence="7">
    <location>
        <begin position="541"/>
        <end position="632"/>
    </location>
</feature>
<evidence type="ECO:0000259" key="7">
    <source>
        <dbReference type="PROSITE" id="PS50853"/>
    </source>
</evidence>
<sequence>MFKQIKRLCLFLLIAFNPILPLGLSNAWANTTQDCLPPVLFSHGAPVAKQAQTEKAGEVTIKSGQALSNCGGGSPAAPGNIIYPSTSTSGSFAVSWDPSTGSVSQYRLEERKNSGAWVQVYAGIISVKTLSGRGDGSYQYRVKACQGANCSGYRTGNTTMTVRNKPSTPAAPGNINSTSTSYTVSWSKPSGSVTYYDVQERVGSGSWVTVASNRTSTSLSRSGKSNNTSYQYRVRACNQYSWSCTSYSSANSVKVELKPSTPSRPGNINSTSTSYTVSWSKPSGTVSYYDLQQRINGGSWSTVASGTTALSKAFSGKSNNTLYEYRVRACNSYSWACSAYSSAATVRVELKPSSVSTPSSINSTSTSYTVSWSKPSGSVDYYNLQQRVNGGSWTTVASDTTALSKAFSGKTDGSNYEYRVQACNSYSWACASYSGANSVKVRLKPSLPGAPTRPSTSTGSASISWTKPGGLVTYYDLQKRLNNTGSWQTGSNGVTTTSKTLSGLTDGVWDFRVRACNEFSWSCSSYSSASSDTTVRIKPSTPAAPSVPSTSTGSAAVTWSSTTNATYYDVQKRHNAGSWVTAKSGDTGTSETLSGLTDGSWDFRVRACNGYSWSCSSYSAASSASTVRAKPAVPAAPTVPSTSTGSAALNWSSVTNASYYDIQKRHNLGSWVTAKSGDTNLSETLSGLTDGSWDFRIRACNGYSWACSGYSTGISATTVRLKPAVPAAPTGPLTSTGSAGLNWSSVATATYYDVQKRNNSGSWITAVTGDTGLSETITGLTDGSWDYRVRACNGYSWACSSYSAASTSKTTVRVKPSAPALPTGNPATDTDGSYSINWVKPSGTVTVYDLQERVDNGSWVAIADDTTLLSKSVSGRASGDYDYRVRACNEFNWACSSYSGASTDTQVRRIPGVPAISQPTVTSTNDSQFQVAWNSVTEATYYTLQQRSSGGSWSTLAASQTTTNFNVTASESGVYEYRVKGCNEFSWACSSYSGLKSIVVSLAPDWALKTSATVADATLGTLTVPNNQTVGALEGNGGVSGGSATYTIPIALPPGRAGMQPSVGLSYSSRGGNGVAGVGWSLSVGGSISRCSATQAQDGFTSAPQYDATRDRLCLDGQRLIATFGVYGENGTEYRTEMDSFARITQTGGINATTSEFLVETKSGLVKTYGASTDSRHSAQGRSETLTWALTDVKDRSGNMMTYHYTNQGDGEYLLSQINYTGEDGQNGVSGRNGSDGNRQVVFVYEDREDSAGNSDYRTSFLAGGETRQTQRLKSVQTFYDSTIVRDYKLSYGNVSLSSGRTLLRSVQECAYLNSIESCLRPTNFDWQEAVPNYVFEKVEFDNGGTMTAANNRSHISELIPRGDIDGDGTRDWPSVDTDYDQVNEPGFKVNAERELLATHTEDTGICETNQAYDFSRHCFSADFNQDGKTDFNKYIDNVIYLRYSGSSNWVNTNIDLSGGNTKILSFSDFTGDGWPDIAVYEPLVTNGTPRVFIYPNSQNESAPFSVSTRVKVFELSVANPYTDFDYLQTVSEVGDMDGNGLPDFLVTVKRKSLGNYPGSPRPSKLILLHSQLNGAITFEEVDFTGYIQLGSQNWIGEAYFFHDINGDGLSDWLAVNTSANLSYKLNQGGSFESSWTDLGVGIPLRDMMYEKIPGEPEVYTVPIQEKTMLMDYDGDGKPELLYADSVVASSCTYHLHYPSSEWLCDEELWGLEQTQSGGVMLEPVDGGRIDISARNYKAIYFDEQADGSFATRVVDTDIIASPTERMALDVTGDGLLDVVTTFTCKVGQCTFNAGAAAHGGMQQDSSILENTVYINRNVGAASNNNKYEAIDVMKKVTNGLGVENHWTYRPLGSDEFDQSSLSFYDPDHDYVNGGIDANDTEHFHFGSNMMVVAEHKMSSGIGSLNATQYRYRGAVYNNQGRGFQGFRRIIVDNPTGIRAVTDFHQKFPFAGQIETAKTCLTSDAQDCGSNPITQTDISYAELTTANNSVYWIVPTSSVETTNDLNTRAQLSQNATTIDPNVDVESAYGNVTKSVTTIDNGFKTVTITSESSFDNKASTWWIGRLDDMTVTTKTTTAPTGASVYDSNLDPEKSIKTEYTYTNERLVDTVTVRPILGGGKVTEVDTDYNTYGLPISVKTYEAGQLNNARTVTTTYSNDGNSVSLNGYFPYQVTNNLGHTVTTTTYPEHGQAHVVTDVNGLSSTTEYDAFGRVQKITPPTGSGQPAYSRFAWCESGCDTVIAYGDIQYKVTTYSVGSPTTVEYKDQFNRVLIATTEGFEDNTQIYVRTEYDSLGRQTVNTIPSFSTSESKGTRLTSYDDLGRVLTKEVDQAHDGKMTVTYDYNGHVTNIAATDAFNKTLNMSRTYSGNGQLIQTTDALTGVTQYAYDAMGNPIVMQDANGNPIKAKYNALSQKLYVDDPNMGRKDFTYTSFGEVDTETDANNDVYNYDYDILGRLEKRYLNTQLEASFSFDTAPKGSTGGQCIGVPAQEVREDLSGGDSFNRSYDYDNYCRPLVATTQIDGADYVMSNQYDGNYGRVKAVTYPNGLTATSFFNSRGYLTQTQNAATGYIYHEAKAMNAQGQLILAEKANGVLTENATYTPETGQMTEVYTHTTNSGNQRHRIEYVYDGFGNLKTQDVETMQGSNVVTSIETYQYDDLHRLTQSSLSIGGAAQTPINYTYDAVGNLTSKDDYGSGYVYGDLAKSNGKAGPNAVRSVNKNNVGTIEFSYDDNGNLLTGDGKTMTYNAFNKPLTITKNSIKSTFYYGADQMRYKQVKTGQANGTETTIYIGKDYEVISYNGETAKKVYLGDAIITETESNIVDYKIGFVHRDRLNSVVTITNENGDVVDNKSYDPFGKPRKGNLESIDPLEPASLTRVAELYGAIGTGDDTELHTRRGFTDHEHLDDAELIHMNGRVYDYNLGRFLSVDPFIQEPGNSQSMNPYTYIMNNPLAGTDPSGYTSRIGGSRGENEHGNLCSKTAKGCNRGSDSLSTGNGAEPGKSNQLLKDNSFAVPEEIHPDRDLIPENERMCGFARNCSSTQGIQMFNTGGTEKSGSLISDEAYYGAKAACGNDDACKRDVQRRYEKEINDLRRDRPMDQLEAPDVVRKTKSKKANIRKSVSSTLKVKLSKVFNLVITSDDIDLQAAEKAGGFSLSFDTNGKGTIQYGDGAKLSITDKSIAVSKQLFKKINVSLKTDDSGTLHWSATAKLVGGLSGTAKGSLELDPRNGMMREQIEIMRYPEKRK</sequence>
<evidence type="ECO:0000256" key="1">
    <source>
        <dbReference type="ARBA" id="ARBA00004613"/>
    </source>
</evidence>
<dbReference type="CDD" id="cd00063">
    <property type="entry name" value="FN3"/>
    <property type="match status" value="5"/>
</dbReference>
<dbReference type="EMBL" id="VIKS01000009">
    <property type="protein sequence ID" value="TQV87009.1"/>
    <property type="molecule type" value="Genomic_DNA"/>
</dbReference>
<dbReference type="PANTHER" id="PTHR13817:SF73">
    <property type="entry name" value="FIBRONECTIN TYPE-III DOMAIN-CONTAINING PROTEIN"/>
    <property type="match status" value="1"/>
</dbReference>
<evidence type="ECO:0000256" key="2">
    <source>
        <dbReference type="ARBA" id="ARBA00022525"/>
    </source>
</evidence>
<feature type="domain" description="Fibronectin type-III" evidence="7">
    <location>
        <begin position="77"/>
        <end position="164"/>
    </location>
</feature>
<dbReference type="GO" id="GO:0005737">
    <property type="term" value="C:cytoplasm"/>
    <property type="evidence" value="ECO:0007669"/>
    <property type="project" value="InterPro"/>
</dbReference>
<dbReference type="Pfam" id="PF00041">
    <property type="entry name" value="fn3"/>
    <property type="match status" value="1"/>
</dbReference>
<dbReference type="InterPro" id="IPR031325">
    <property type="entry name" value="RHS_repeat"/>
</dbReference>
<dbReference type="Proteomes" id="UP000315439">
    <property type="component" value="Unassembled WGS sequence"/>
</dbReference>
<keyword evidence="2" id="KW-0964">Secreted</keyword>
<comment type="subcellular location">
    <subcellularLocation>
        <location evidence="1">Secreted</location>
    </subcellularLocation>
</comment>
<dbReference type="Gene3D" id="2.180.10.10">
    <property type="entry name" value="RHS repeat-associated core"/>
    <property type="match status" value="1"/>
</dbReference>
<feature type="domain" description="Fibronectin type-III" evidence="7">
    <location>
        <begin position="915"/>
        <end position="1005"/>
    </location>
</feature>
<dbReference type="RefSeq" id="WP_142894573.1">
    <property type="nucleotide sequence ID" value="NZ_ML660165.1"/>
</dbReference>
<proteinExistence type="predicted"/>
<dbReference type="SUPFAM" id="SSF49265">
    <property type="entry name" value="Fibronectin type III"/>
    <property type="match status" value="6"/>
</dbReference>
<feature type="domain" description="Fibronectin type-III" evidence="7">
    <location>
        <begin position="261"/>
        <end position="353"/>
    </location>
</feature>
<gene>
    <name evidence="8" type="ORF">FLL46_14475</name>
</gene>
<dbReference type="InterPro" id="IPR036116">
    <property type="entry name" value="FN3_sf"/>
</dbReference>
<dbReference type="SMART" id="SM00060">
    <property type="entry name" value="FN3"/>
    <property type="match status" value="10"/>
</dbReference>
<dbReference type="NCBIfam" id="TIGR01643">
    <property type="entry name" value="YD_repeat_2x"/>
    <property type="match status" value="1"/>
</dbReference>
<dbReference type="InterPro" id="IPR006530">
    <property type="entry name" value="YD"/>
</dbReference>
<dbReference type="Pfam" id="PF05593">
    <property type="entry name" value="RHS_repeat"/>
    <property type="match status" value="1"/>
</dbReference>
<evidence type="ECO:0000256" key="3">
    <source>
        <dbReference type="ARBA" id="ARBA00022737"/>
    </source>
</evidence>
<dbReference type="InterPro" id="IPR003961">
    <property type="entry name" value="FN3_dom"/>
</dbReference>
<dbReference type="PROSITE" id="PS50853">
    <property type="entry name" value="FN3"/>
    <property type="match status" value="10"/>
</dbReference>
<dbReference type="InterPro" id="IPR022045">
    <property type="entry name" value="TcdB_toxin_mid/N"/>
</dbReference>
<dbReference type="Gene3D" id="2.60.40.10">
    <property type="entry name" value="Immunoglobulins"/>
    <property type="match status" value="10"/>
</dbReference>
<feature type="domain" description="Fibronectin type-III" evidence="7">
    <location>
        <begin position="168"/>
        <end position="260"/>
    </location>
</feature>
<accession>A0A545UC16</accession>
<dbReference type="Pfam" id="PF12256">
    <property type="entry name" value="TcdB_toxin_midN"/>
    <property type="match status" value="1"/>
</dbReference>
<feature type="region of interest" description="Disordered" evidence="5">
    <location>
        <begin position="2980"/>
        <end position="3000"/>
    </location>
</feature>